<dbReference type="EMBL" id="CP011541">
    <property type="protein sequence ID" value="AKK03226.1"/>
    <property type="molecule type" value="Genomic_DNA"/>
</dbReference>
<dbReference type="Proteomes" id="UP000035368">
    <property type="component" value="Chromosome"/>
</dbReference>
<sequence length="674" mass="72729">MPKTREPADVLPVARVLPLLGLAHLDREFDYLVTKDQDADAQPGVRVRIRFAGRLVDALLLSRHADSDHDGKLSWIDRVISPEVVYPEHTARLVEALCARYAGTRSDLIRTAIPARHASAESSDFTTDWPELGKASEPDLSDWALYEHGQSFVDAVLEGKIARAAWQFVPGRSHIRAVAALAAKTAMQGDGVLIVVPDQRAVDDVEKALREWVSAKQVTVLGAGIGPQARYRRFLAIVHGQARIVVGTRSAAFAPVQNLKLMVLLEDQDESLSDPRAPYAHAREVLTTRSVIEGAALVLGGYTRSAEVQLLVETGWAHDLVAPRDTVRRLSPRIRGVGDTDFELARDPMAKQARIPRLAFEAARASLDRGQPVLFQTPRKGYVPTLACGNCRTPARCRQCNGPLGLPQGEGASPGVVTCRWCGRPELNFRCGECGSPKLRAIVIGAQRTAEELGRAFSGVRIYTSGGSRVLDEVPAEPAVIVATPGAEPVVAGHAYGAAVLLDSWALLGRADLRASEETLTKWAHAAALVSPQAQGGEVIVVADPGLATVQSLIRWDMVGAARTELYQRKEVAFPPTVHMAVVDGPLRTVDDFLVSLRLPPGAEVLGPVDLPPGVSLPGEIDEARFGPVQRYLIRVPLGPRNELGLALRKGLIARSAGKDQVPLRVQVDPIHIG</sequence>
<dbReference type="SUPFAM" id="SSF52540">
    <property type="entry name" value="P-loop containing nucleoside triphosphate hydrolases"/>
    <property type="match status" value="1"/>
</dbReference>
<dbReference type="GO" id="GO:0006269">
    <property type="term" value="P:DNA replication, synthesis of primer"/>
    <property type="evidence" value="ECO:0007669"/>
    <property type="project" value="UniProtKB-KW"/>
</dbReference>
<dbReference type="AlphaFoldDB" id="A0A0G3GPV4"/>
<evidence type="ECO:0000256" key="7">
    <source>
        <dbReference type="ARBA" id="ARBA00023125"/>
    </source>
</evidence>
<dbReference type="PANTHER" id="PTHR30580:SF0">
    <property type="entry name" value="PRIMOSOMAL PROTEIN N"/>
    <property type="match status" value="1"/>
</dbReference>
<dbReference type="GO" id="GO:0006310">
    <property type="term" value="P:DNA recombination"/>
    <property type="evidence" value="ECO:0007669"/>
    <property type="project" value="InterPro"/>
</dbReference>
<feature type="binding site" evidence="8">
    <location>
        <position position="400"/>
    </location>
    <ligand>
        <name>Zn(2+)</name>
        <dbReference type="ChEBI" id="CHEBI:29105"/>
        <label>2</label>
    </ligand>
</feature>
<dbReference type="GO" id="GO:0005524">
    <property type="term" value="F:ATP binding"/>
    <property type="evidence" value="ECO:0007669"/>
    <property type="project" value="UniProtKB-UniRule"/>
</dbReference>
<evidence type="ECO:0000259" key="9">
    <source>
        <dbReference type="Pfam" id="PF17764"/>
    </source>
</evidence>
<comment type="subunit">
    <text evidence="8">Component of the replication restart primosome.</text>
</comment>
<feature type="binding site" evidence="8">
    <location>
        <position position="434"/>
    </location>
    <ligand>
        <name>Zn(2+)</name>
        <dbReference type="ChEBI" id="CHEBI:29105"/>
        <label>1</label>
    </ligand>
</feature>
<keyword evidence="3 8" id="KW-0479">Metal-binding</keyword>
<accession>A0A0G3GPV4</accession>
<dbReference type="Pfam" id="PF17764">
    <property type="entry name" value="PriA_3primeBD"/>
    <property type="match status" value="1"/>
</dbReference>
<dbReference type="STRING" id="1050174.CEPID_06840"/>
<keyword evidence="7 8" id="KW-0238">DNA-binding</keyword>
<dbReference type="Gene3D" id="3.40.50.300">
    <property type="entry name" value="P-loop containing nucleotide triphosphate hydrolases"/>
    <property type="match status" value="1"/>
</dbReference>
<keyword evidence="2 8" id="KW-0235">DNA replication</keyword>
<dbReference type="InterPro" id="IPR005259">
    <property type="entry name" value="PriA"/>
</dbReference>
<keyword evidence="4 8" id="KW-0547">Nucleotide-binding</keyword>
<keyword evidence="6 8" id="KW-0067">ATP-binding</keyword>
<evidence type="ECO:0000256" key="1">
    <source>
        <dbReference type="ARBA" id="ARBA00022515"/>
    </source>
</evidence>
<feature type="binding site" evidence="8">
    <location>
        <position position="388"/>
    </location>
    <ligand>
        <name>Zn(2+)</name>
        <dbReference type="ChEBI" id="CHEBI:29105"/>
        <label>1</label>
    </ligand>
</feature>
<dbReference type="InterPro" id="IPR027417">
    <property type="entry name" value="P-loop_NTPase"/>
</dbReference>
<dbReference type="KEGG" id="cei:CEPID_06840"/>
<evidence type="ECO:0000256" key="3">
    <source>
        <dbReference type="ARBA" id="ARBA00022723"/>
    </source>
</evidence>
<dbReference type="GO" id="GO:0043138">
    <property type="term" value="F:3'-5' DNA helicase activity"/>
    <property type="evidence" value="ECO:0007669"/>
    <property type="project" value="TreeGrafter"/>
</dbReference>
<keyword evidence="10" id="KW-0378">Hydrolase</keyword>
<feature type="domain" description="Primosomal protein N' 3' DNA-binding" evidence="9">
    <location>
        <begin position="23"/>
        <end position="114"/>
    </location>
</feature>
<name>A0A0G3GPV4_9CORY</name>
<feature type="binding site" evidence="8">
    <location>
        <position position="397"/>
    </location>
    <ligand>
        <name>Zn(2+)</name>
        <dbReference type="ChEBI" id="CHEBI:29105"/>
        <label>2</label>
    </ligand>
</feature>
<comment type="caution">
    <text evidence="8">As this protein does not have any detectable helicase domains, it probably does not have helicase activity.</text>
</comment>
<proteinExistence type="inferred from homology"/>
<keyword evidence="1 8" id="KW-0639">Primosome</keyword>
<dbReference type="GO" id="GO:0008270">
    <property type="term" value="F:zinc ion binding"/>
    <property type="evidence" value="ECO:0007669"/>
    <property type="project" value="UniProtKB-UniRule"/>
</dbReference>
<evidence type="ECO:0000256" key="2">
    <source>
        <dbReference type="ARBA" id="ARBA00022705"/>
    </source>
</evidence>
<evidence type="ECO:0000313" key="10">
    <source>
        <dbReference type="EMBL" id="AKK03226.1"/>
    </source>
</evidence>
<dbReference type="GO" id="GO:0003677">
    <property type="term" value="F:DNA binding"/>
    <property type="evidence" value="ECO:0007669"/>
    <property type="project" value="UniProtKB-UniRule"/>
</dbReference>
<dbReference type="RefSeq" id="WP_047240291.1">
    <property type="nucleotide sequence ID" value="NZ_CP011541.1"/>
</dbReference>
<dbReference type="GO" id="GO:0006302">
    <property type="term" value="P:double-strand break repair"/>
    <property type="evidence" value="ECO:0007669"/>
    <property type="project" value="InterPro"/>
</dbReference>
<reference evidence="10 11" key="1">
    <citation type="submission" date="2015-05" db="EMBL/GenBank/DDBJ databases">
        <title>Complete genome sequence of Corynebacterium epidermidicanis DSM 45586, isolated from the skin of a dog suffering from pruritus.</title>
        <authorList>
            <person name="Ruckert C."/>
            <person name="Albersmeier A."/>
            <person name="Winkler A."/>
            <person name="Tauch A."/>
        </authorList>
    </citation>
    <scope>NUCLEOTIDE SEQUENCE [LARGE SCALE GENOMIC DNA]</scope>
    <source>
        <strain evidence="10 11">DSM 45586</strain>
    </source>
</reference>
<evidence type="ECO:0000256" key="4">
    <source>
        <dbReference type="ARBA" id="ARBA00022741"/>
    </source>
</evidence>
<dbReference type="OrthoDB" id="3177118at2"/>
<dbReference type="HAMAP" id="MF_00983">
    <property type="entry name" value="PriA"/>
    <property type="match status" value="1"/>
</dbReference>
<evidence type="ECO:0000256" key="8">
    <source>
        <dbReference type="HAMAP-Rule" id="MF_00983"/>
    </source>
</evidence>
<evidence type="ECO:0000313" key="11">
    <source>
        <dbReference type="Proteomes" id="UP000035368"/>
    </source>
</evidence>
<dbReference type="InterPro" id="IPR042115">
    <property type="entry name" value="PriA_3primeBD_sf"/>
</dbReference>
<feature type="binding site" evidence="8">
    <location>
        <position position="391"/>
    </location>
    <ligand>
        <name>Zn(2+)</name>
        <dbReference type="ChEBI" id="CHEBI:29105"/>
        <label>1</label>
    </ligand>
</feature>
<evidence type="ECO:0000256" key="5">
    <source>
        <dbReference type="ARBA" id="ARBA00022833"/>
    </source>
</evidence>
<dbReference type="GO" id="GO:1990077">
    <property type="term" value="C:primosome complex"/>
    <property type="evidence" value="ECO:0007669"/>
    <property type="project" value="UniProtKB-UniRule"/>
</dbReference>
<keyword evidence="10" id="KW-0347">Helicase</keyword>
<dbReference type="NCBIfam" id="NF011455">
    <property type="entry name" value="PRK14873.1-5"/>
    <property type="match status" value="1"/>
</dbReference>
<dbReference type="Gene3D" id="3.40.1440.60">
    <property type="entry name" value="PriA, 3(prime) DNA-binding domain"/>
    <property type="match status" value="1"/>
</dbReference>
<dbReference type="InterPro" id="IPR041222">
    <property type="entry name" value="PriA_3primeBD"/>
</dbReference>
<feature type="binding site" evidence="8">
    <location>
        <position position="431"/>
    </location>
    <ligand>
        <name>Zn(2+)</name>
        <dbReference type="ChEBI" id="CHEBI:29105"/>
        <label>1</label>
    </ligand>
</feature>
<feature type="binding site" evidence="8">
    <location>
        <position position="419"/>
    </location>
    <ligand>
        <name>Zn(2+)</name>
        <dbReference type="ChEBI" id="CHEBI:29105"/>
        <label>2</label>
    </ligand>
</feature>
<dbReference type="PANTHER" id="PTHR30580">
    <property type="entry name" value="PRIMOSOMAL PROTEIN N"/>
    <property type="match status" value="1"/>
</dbReference>
<comment type="similarity">
    <text evidence="8">Belongs to the helicase family. PriA subfamily.</text>
</comment>
<keyword evidence="11" id="KW-1185">Reference proteome</keyword>
<comment type="cofactor">
    <cofactor evidence="8">
        <name>Zn(2+)</name>
        <dbReference type="ChEBI" id="CHEBI:29105"/>
    </cofactor>
    <text evidence="8">Binds 2 zinc ions per subunit.</text>
</comment>
<comment type="function">
    <text evidence="8">Initiates the restart of stalled replication forks, which reloads the replicative helicase on sites other than the origin of replication. Recognizes and binds to abandoned replication forks and remodels them to uncover a helicase loading site. Promotes assembly of the primosome at these replication forks.</text>
</comment>
<organism evidence="10 11">
    <name type="scientific">Corynebacterium epidermidicanis</name>
    <dbReference type="NCBI Taxonomy" id="1050174"/>
    <lineage>
        <taxon>Bacteria</taxon>
        <taxon>Bacillati</taxon>
        <taxon>Actinomycetota</taxon>
        <taxon>Actinomycetes</taxon>
        <taxon>Mycobacteriales</taxon>
        <taxon>Corynebacteriaceae</taxon>
        <taxon>Corynebacterium</taxon>
    </lineage>
</organism>
<keyword evidence="5 8" id="KW-0862">Zinc</keyword>
<dbReference type="GO" id="GO:0006270">
    <property type="term" value="P:DNA replication initiation"/>
    <property type="evidence" value="ECO:0007669"/>
    <property type="project" value="TreeGrafter"/>
</dbReference>
<feature type="binding site" evidence="8">
    <location>
        <position position="422"/>
    </location>
    <ligand>
        <name>Zn(2+)</name>
        <dbReference type="ChEBI" id="CHEBI:29105"/>
        <label>2</label>
    </ligand>
</feature>
<gene>
    <name evidence="8 10" type="primary">priA</name>
    <name evidence="10" type="ORF">CEPID_06840</name>
</gene>
<dbReference type="GO" id="GO:0016787">
    <property type="term" value="F:hydrolase activity"/>
    <property type="evidence" value="ECO:0007669"/>
    <property type="project" value="UniProtKB-KW"/>
</dbReference>
<protein>
    <recommendedName>
        <fullName evidence="8">Probable replication restart protein PriA</fullName>
    </recommendedName>
    <alternativeName>
        <fullName evidence="8">Putative ATP-dependent DNA helicase PriA</fullName>
    </alternativeName>
</protein>
<evidence type="ECO:0000256" key="6">
    <source>
        <dbReference type="ARBA" id="ARBA00022840"/>
    </source>
</evidence>
<dbReference type="PATRIC" id="fig|1050174.4.peg.1383"/>